<proteinExistence type="predicted"/>
<dbReference type="EMBL" id="GG662472">
    <property type="protein sequence ID" value="EAS03663.2"/>
    <property type="molecule type" value="Genomic_DNA"/>
</dbReference>
<name>I7MHW2_TETTS</name>
<protein>
    <submittedName>
        <fullName evidence="4">Cyclic nucleotide-binding domain protein</fullName>
    </submittedName>
</protein>
<feature type="domain" description="Cyclic nucleotide-binding" evidence="3">
    <location>
        <begin position="128"/>
        <end position="169"/>
    </location>
</feature>
<dbReference type="GeneID" id="7832467"/>
<feature type="compositionally biased region" description="Polar residues" evidence="2">
    <location>
        <begin position="12"/>
        <end position="32"/>
    </location>
</feature>
<dbReference type="InParanoid" id="I7MHW2"/>
<dbReference type="PANTHER" id="PTHR11635">
    <property type="entry name" value="CAMP-DEPENDENT PROTEIN KINASE REGULATORY CHAIN"/>
    <property type="match status" value="1"/>
</dbReference>
<dbReference type="CDD" id="cd00038">
    <property type="entry name" value="CAP_ED"/>
    <property type="match status" value="2"/>
</dbReference>
<keyword evidence="5" id="KW-1185">Reference proteome</keyword>
<evidence type="ECO:0000256" key="2">
    <source>
        <dbReference type="SAM" id="MobiDB-lite"/>
    </source>
</evidence>
<feature type="compositionally biased region" description="Polar residues" evidence="2">
    <location>
        <begin position="447"/>
        <end position="468"/>
    </location>
</feature>
<feature type="domain" description="Cyclic nucleotide-binding" evidence="3">
    <location>
        <begin position="509"/>
        <end position="547"/>
    </location>
</feature>
<dbReference type="OMA" id="TIPFIAN"/>
<dbReference type="KEGG" id="tet:TTHERM_00473250"/>
<evidence type="ECO:0000313" key="5">
    <source>
        <dbReference type="Proteomes" id="UP000009168"/>
    </source>
</evidence>
<dbReference type="GO" id="GO:0034236">
    <property type="term" value="F:protein kinase A catalytic subunit binding"/>
    <property type="evidence" value="ECO:0007669"/>
    <property type="project" value="TreeGrafter"/>
</dbReference>
<dbReference type="GO" id="GO:0004862">
    <property type="term" value="F:cAMP-dependent protein kinase inhibitor activity"/>
    <property type="evidence" value="ECO:0007669"/>
    <property type="project" value="TreeGrafter"/>
</dbReference>
<sequence>MLQQPILKMRETSINNESQEIDKSQTSLQAQPHSDKKLGSESKLPSSKQIINIEDDSVNINKKSAFGKGNLGSEKIIIDFNKKEVNLQNKEDQEALIQILKKEIRNKKELQFIDRAVCSLKFFAEKKQQLNEKLYSKLLEKLKYQFLEKEKPLFYHGEKGDQYYIVLKGCLVLLLPPKPFEECAPIDELQQQRLRERYYRLKDPESYLHKQEEDFTPRSPNLQPSNKNRVQTLSKYVNTAFKFCVNPGKPQTPTNSSPKNASMSSPQSRKQSYRGKAPENEQEQSNNQFESIFDLYAQAFFPNFKNAFTFNAGAGFGEIALLRKTERSGTVVSKEDCHLMTLDKESFDEVLGRWEIQKTDEQLSFLKSFAFFKDVNEKYLLGLLHSMKQVTMIRNETIYKEEETPDNVYFIKEGEIELSKLCQIQKSETIQQQLEKEEIDQLIRGNHTSDQQNTQNPLKKNNVTQSDAQPLKKKKSEQQALNNEQPRKERKSNLSGTRVKFAVVSQPCYFGDEEILQEIPYRNHMAKVLSTQAEIWILDRKSFYSLLKQQRTFNKFQGQSKYQINLRNERLQKISSTIKKEEDKFLVSSYKPKKNSKYQLQEHSLVDLIKSKEEENFTKTQEEIDSQVPLTANNQIHNHFVHKEELQFISNEDHLENANQLDSQKLYQYFSRNNYLEQLAQANSKKMKILKEISSKGISGSNVTQTVAFQSSLTEFDDDFTSQNAPQHKVQIPYQKNLLFQLSVGNGIRKGVFRDPFQTYDDQPQMSTKTLKNTSSATNLLMNASDQKRKTLHNLFPSPKQNAIIKPILEKFEKEQFKLGHHNTQRSDIKLENADQKKQNLFYEDYFINRQKQNNSTRLQFASQVNSMSSISHIKEFCEDTKSQFAQTQNNHQTNISSDSLNNLGEKKNKYHNIQELITESKQQLQQINEIEQKVNQKKKLKKMRSDIQFENDYLVNKPENKHKSNQNSTNIVSIQLLHETDEESTSMSLIQSKLHLKPSLHSLAALTPKNNLKPLAEKQTKFEYNERPIQIQSSQQTGKVSRSSFQDQFGQNQKKMISTLNLNASENAFDSFKILMVEEQDQDENKIQYSPTHAVLTSPSHLNKNSSLGSFRITQSNIHMDKLRKQNIQKNFGTIPFIANFNKMKNTVSNKLFKENISSITPSARIQDSLEQKQIITNAFRTKNNQSHLLKKAYQAKK</sequence>
<feature type="coiled-coil region" evidence="1">
    <location>
        <begin position="914"/>
        <end position="941"/>
    </location>
</feature>
<dbReference type="HOGENOM" id="CLU_271019_0_0_1"/>
<dbReference type="AlphaFoldDB" id="I7MHW2"/>
<feature type="domain" description="Cyclic nucleotide-binding" evidence="3">
    <location>
        <begin position="309"/>
        <end position="368"/>
    </location>
</feature>
<dbReference type="SUPFAM" id="SSF51206">
    <property type="entry name" value="cAMP-binding domain-like"/>
    <property type="match status" value="2"/>
</dbReference>
<gene>
    <name evidence="4" type="ORF">TTHERM_00473250</name>
</gene>
<keyword evidence="1" id="KW-0175">Coiled coil</keyword>
<dbReference type="InterPro" id="IPR018490">
    <property type="entry name" value="cNMP-bd_dom_sf"/>
</dbReference>
<evidence type="ECO:0000313" key="4">
    <source>
        <dbReference type="EMBL" id="EAS03663.2"/>
    </source>
</evidence>
<dbReference type="InterPro" id="IPR014710">
    <property type="entry name" value="RmlC-like_jellyroll"/>
</dbReference>
<dbReference type="GO" id="GO:0030552">
    <property type="term" value="F:cAMP binding"/>
    <property type="evidence" value="ECO:0007669"/>
    <property type="project" value="TreeGrafter"/>
</dbReference>
<dbReference type="Gene3D" id="2.60.120.10">
    <property type="entry name" value="Jelly Rolls"/>
    <property type="match status" value="3"/>
</dbReference>
<dbReference type="RefSeq" id="XP_001023908.2">
    <property type="nucleotide sequence ID" value="XM_001023908.2"/>
</dbReference>
<dbReference type="InterPro" id="IPR000595">
    <property type="entry name" value="cNMP-bd_dom"/>
</dbReference>
<accession>I7MHW2</accession>
<feature type="domain" description="Cyclic nucleotide-binding" evidence="3">
    <location>
        <begin position="371"/>
        <end position="418"/>
    </location>
</feature>
<dbReference type="InterPro" id="IPR050503">
    <property type="entry name" value="cAMP-dep_PK_reg_su-like"/>
</dbReference>
<feature type="region of interest" description="Disordered" evidence="2">
    <location>
        <begin position="447"/>
        <end position="494"/>
    </location>
</feature>
<dbReference type="PROSITE" id="PS50042">
    <property type="entry name" value="CNMP_BINDING_3"/>
    <property type="match status" value="4"/>
</dbReference>
<feature type="region of interest" description="Disordered" evidence="2">
    <location>
        <begin position="1"/>
        <end position="45"/>
    </location>
</feature>
<dbReference type="OrthoDB" id="2021138at2759"/>
<dbReference type="PANTHER" id="PTHR11635:SF152">
    <property type="entry name" value="CAMP-DEPENDENT PROTEIN KINASE TYPE I REGULATORY SUBUNIT-RELATED"/>
    <property type="match status" value="1"/>
</dbReference>
<dbReference type="GO" id="GO:0005829">
    <property type="term" value="C:cytosol"/>
    <property type="evidence" value="ECO:0007669"/>
    <property type="project" value="TreeGrafter"/>
</dbReference>
<reference evidence="5" key="1">
    <citation type="journal article" date="2006" name="PLoS Biol.">
        <title>Macronuclear genome sequence of the ciliate Tetrahymena thermophila, a model eukaryote.</title>
        <authorList>
            <person name="Eisen J.A."/>
            <person name="Coyne R.S."/>
            <person name="Wu M."/>
            <person name="Wu D."/>
            <person name="Thiagarajan M."/>
            <person name="Wortman J.R."/>
            <person name="Badger J.H."/>
            <person name="Ren Q."/>
            <person name="Amedeo P."/>
            <person name="Jones K.M."/>
            <person name="Tallon L.J."/>
            <person name="Delcher A.L."/>
            <person name="Salzberg S.L."/>
            <person name="Silva J.C."/>
            <person name="Haas B.J."/>
            <person name="Majoros W.H."/>
            <person name="Farzad M."/>
            <person name="Carlton J.M."/>
            <person name="Smith R.K. Jr."/>
            <person name="Garg J."/>
            <person name="Pearlman R.E."/>
            <person name="Karrer K.M."/>
            <person name="Sun L."/>
            <person name="Manning G."/>
            <person name="Elde N.C."/>
            <person name="Turkewitz A.P."/>
            <person name="Asai D.J."/>
            <person name="Wilkes D.E."/>
            <person name="Wang Y."/>
            <person name="Cai H."/>
            <person name="Collins K."/>
            <person name="Stewart B.A."/>
            <person name="Lee S.R."/>
            <person name="Wilamowska K."/>
            <person name="Weinberg Z."/>
            <person name="Ruzzo W.L."/>
            <person name="Wloga D."/>
            <person name="Gaertig J."/>
            <person name="Frankel J."/>
            <person name="Tsao C.-C."/>
            <person name="Gorovsky M.A."/>
            <person name="Keeling P.J."/>
            <person name="Waller R.F."/>
            <person name="Patron N.J."/>
            <person name="Cherry J.M."/>
            <person name="Stover N.A."/>
            <person name="Krieger C.J."/>
            <person name="del Toro C."/>
            <person name="Ryder H.F."/>
            <person name="Williamson S.C."/>
            <person name="Barbeau R.A."/>
            <person name="Hamilton E.P."/>
            <person name="Orias E."/>
        </authorList>
    </citation>
    <scope>NUCLEOTIDE SEQUENCE [LARGE SCALE GENOMIC DNA]</scope>
    <source>
        <strain evidence="5">SB210</strain>
    </source>
</reference>
<organism evidence="4 5">
    <name type="scientific">Tetrahymena thermophila (strain SB210)</name>
    <dbReference type="NCBI Taxonomy" id="312017"/>
    <lineage>
        <taxon>Eukaryota</taxon>
        <taxon>Sar</taxon>
        <taxon>Alveolata</taxon>
        <taxon>Ciliophora</taxon>
        <taxon>Intramacronucleata</taxon>
        <taxon>Oligohymenophorea</taxon>
        <taxon>Hymenostomatida</taxon>
        <taxon>Tetrahymenina</taxon>
        <taxon>Tetrahymenidae</taxon>
        <taxon>Tetrahymena</taxon>
    </lineage>
</organism>
<evidence type="ECO:0000259" key="3">
    <source>
        <dbReference type="PROSITE" id="PS50042"/>
    </source>
</evidence>
<feature type="region of interest" description="Disordered" evidence="2">
    <location>
        <begin position="247"/>
        <end position="285"/>
    </location>
</feature>
<feature type="compositionally biased region" description="Polar residues" evidence="2">
    <location>
        <begin position="249"/>
        <end position="270"/>
    </location>
</feature>
<evidence type="ECO:0000256" key="1">
    <source>
        <dbReference type="SAM" id="Coils"/>
    </source>
</evidence>
<dbReference type="Proteomes" id="UP000009168">
    <property type="component" value="Unassembled WGS sequence"/>
</dbReference>
<dbReference type="GO" id="GO:0005952">
    <property type="term" value="C:cAMP-dependent protein kinase complex"/>
    <property type="evidence" value="ECO:0007669"/>
    <property type="project" value="InterPro"/>
</dbReference>